<dbReference type="Pfam" id="PF01546">
    <property type="entry name" value="Peptidase_M20"/>
    <property type="match status" value="1"/>
</dbReference>
<protein>
    <submittedName>
        <fullName evidence="3">Dipeptidase</fullName>
    </submittedName>
</protein>
<dbReference type="SUPFAM" id="SSF53187">
    <property type="entry name" value="Zn-dependent exopeptidases"/>
    <property type="match status" value="1"/>
</dbReference>
<reference evidence="3 4" key="1">
    <citation type="submission" date="2017-06" db="EMBL/GenBank/DDBJ databases">
        <title>Sequencing and comparative analysis of myxobacterial genomes.</title>
        <authorList>
            <person name="Rupp O."/>
            <person name="Goesmann A."/>
            <person name="Sogaard-Andersen L."/>
        </authorList>
    </citation>
    <scope>NUCLEOTIDE SEQUENCE [LARGE SCALE GENOMIC DNA]</scope>
    <source>
        <strain evidence="3 4">DSM 52655</strain>
    </source>
</reference>
<dbReference type="InterPro" id="IPR050072">
    <property type="entry name" value="Peptidase_M20A"/>
</dbReference>
<organism evidence="3 4">
    <name type="scientific">Cystobacter fuscus</name>
    <dbReference type="NCBI Taxonomy" id="43"/>
    <lineage>
        <taxon>Bacteria</taxon>
        <taxon>Pseudomonadati</taxon>
        <taxon>Myxococcota</taxon>
        <taxon>Myxococcia</taxon>
        <taxon>Myxococcales</taxon>
        <taxon>Cystobacterineae</taxon>
        <taxon>Archangiaceae</taxon>
        <taxon>Cystobacter</taxon>
    </lineage>
</organism>
<evidence type="ECO:0000313" key="3">
    <source>
        <dbReference type="EMBL" id="ATB38986.1"/>
    </source>
</evidence>
<proteinExistence type="predicted"/>
<dbReference type="PROSITE" id="PS00758">
    <property type="entry name" value="ARGE_DAPE_CPG2_1"/>
    <property type="match status" value="1"/>
</dbReference>
<dbReference type="Proteomes" id="UP000217257">
    <property type="component" value="Chromosome"/>
</dbReference>
<keyword evidence="1" id="KW-0378">Hydrolase</keyword>
<dbReference type="PANTHER" id="PTHR43808">
    <property type="entry name" value="ACETYLORNITHINE DEACETYLASE"/>
    <property type="match status" value="1"/>
</dbReference>
<dbReference type="GO" id="GO:0016787">
    <property type="term" value="F:hydrolase activity"/>
    <property type="evidence" value="ECO:0007669"/>
    <property type="project" value="UniProtKB-KW"/>
</dbReference>
<dbReference type="Gene3D" id="3.40.630.10">
    <property type="entry name" value="Zn peptidases"/>
    <property type="match status" value="2"/>
</dbReference>
<evidence type="ECO:0000256" key="1">
    <source>
        <dbReference type="ARBA" id="ARBA00022801"/>
    </source>
</evidence>
<dbReference type="InterPro" id="IPR002933">
    <property type="entry name" value="Peptidase_M20"/>
</dbReference>
<dbReference type="AlphaFoldDB" id="A0A250J743"/>
<dbReference type="KEGG" id="cfus:CYFUS_004425"/>
<dbReference type="PANTHER" id="PTHR43808:SF8">
    <property type="entry name" value="PEPTIDASE M20 DIMERISATION DOMAIN-CONTAINING PROTEIN"/>
    <property type="match status" value="1"/>
</dbReference>
<accession>A0A250J743</accession>
<gene>
    <name evidence="3" type="ORF">CYFUS_004425</name>
</gene>
<evidence type="ECO:0000256" key="2">
    <source>
        <dbReference type="ARBA" id="ARBA00022833"/>
    </source>
</evidence>
<keyword evidence="2" id="KW-0862">Zinc</keyword>
<dbReference type="EMBL" id="CP022098">
    <property type="protein sequence ID" value="ATB38986.1"/>
    <property type="molecule type" value="Genomic_DNA"/>
</dbReference>
<evidence type="ECO:0000313" key="4">
    <source>
        <dbReference type="Proteomes" id="UP000217257"/>
    </source>
</evidence>
<sequence length="628" mass="69429">MCPRGSCGYLRSAKVNPVLHMNGKNGMSGFGIRLVFLVLLGFACTCTPTEEPFEPSGDGLERLQHYIDEQLFDDLSKFVAAQTYRGADLSEAQVVANLQKIQEEVRLQVEQFNEEQKVHKLVPFEWKKSIDGREYWLFGVRVGSGPHRVALSSHLDTVPPGTLAGWEPFKLVKEQRTYFGKEQEFYVGRGSIDDKGPALIAFNVLKAVARQYDGDARLDGVTLEVLFDTSEETDMAMPYYLEDKPEENPDLGVIFDAMWCIRAEKGLERPVFTIKRGTTAPTGVWIESLDTPQGPANQIPDSATAVIRSDSPEALQRFAQQVEALYQNHVFDDPAYRRAQLRVDASGLTNNRLVLETRVSGAQHGSAPDENREEGANPLISLANFLSAQVGTHLARNEISELSRFITWSWGTQVFGEHHPDLLLRNDEVFTAGNGTTYAVTRFYTNPASAPDVAARVAIDIRYALGHHSVAWDGKTEGLVGGKASKSVFQDTFATLLQQFPAEAGYTVGFQTATSFPPDVRLPEGNTFRRVNRAFEQVLDEQCPRRAIGGGTDAKGNTNLIAAGALFSEKMGPPINYHGINEGAPVEDLRKSANILYRLLTDEVEGAAKKASTVRPLFTPMRITPDFH</sequence>
<name>A0A250J743_9BACT</name>
<dbReference type="InterPro" id="IPR001261">
    <property type="entry name" value="ArgE/DapE_CS"/>
</dbReference>